<organism evidence="2 3">
    <name type="scientific">Protea cynaroides</name>
    <dbReference type="NCBI Taxonomy" id="273540"/>
    <lineage>
        <taxon>Eukaryota</taxon>
        <taxon>Viridiplantae</taxon>
        <taxon>Streptophyta</taxon>
        <taxon>Embryophyta</taxon>
        <taxon>Tracheophyta</taxon>
        <taxon>Spermatophyta</taxon>
        <taxon>Magnoliopsida</taxon>
        <taxon>Proteales</taxon>
        <taxon>Proteaceae</taxon>
        <taxon>Protea</taxon>
    </lineage>
</organism>
<keyword evidence="1" id="KW-0175">Coiled coil</keyword>
<comment type="caution">
    <text evidence="2">The sequence shown here is derived from an EMBL/GenBank/DDBJ whole genome shotgun (WGS) entry which is preliminary data.</text>
</comment>
<name>A0A9Q0GS38_9MAGN</name>
<accession>A0A9Q0GS38</accession>
<protein>
    <submittedName>
        <fullName evidence="2">Uncharacterized protein</fullName>
    </submittedName>
</protein>
<keyword evidence="3" id="KW-1185">Reference proteome</keyword>
<gene>
    <name evidence="2" type="ORF">NE237_027556</name>
</gene>
<evidence type="ECO:0000313" key="2">
    <source>
        <dbReference type="EMBL" id="KAJ4950724.1"/>
    </source>
</evidence>
<dbReference type="EMBL" id="JAMYWD010000012">
    <property type="protein sequence ID" value="KAJ4950724.1"/>
    <property type="molecule type" value="Genomic_DNA"/>
</dbReference>
<dbReference type="AlphaFoldDB" id="A0A9Q0GS38"/>
<proteinExistence type="predicted"/>
<reference evidence="2" key="1">
    <citation type="journal article" date="2023" name="Plant J.">
        <title>The genome of the king protea, Protea cynaroides.</title>
        <authorList>
            <person name="Chang J."/>
            <person name="Duong T.A."/>
            <person name="Schoeman C."/>
            <person name="Ma X."/>
            <person name="Roodt D."/>
            <person name="Barker N."/>
            <person name="Li Z."/>
            <person name="Van de Peer Y."/>
            <person name="Mizrachi E."/>
        </authorList>
    </citation>
    <scope>NUCLEOTIDE SEQUENCE</scope>
    <source>
        <tissue evidence="2">Young leaves</tissue>
    </source>
</reference>
<feature type="coiled-coil region" evidence="1">
    <location>
        <begin position="59"/>
        <end position="86"/>
    </location>
</feature>
<evidence type="ECO:0000313" key="3">
    <source>
        <dbReference type="Proteomes" id="UP001141806"/>
    </source>
</evidence>
<evidence type="ECO:0000256" key="1">
    <source>
        <dbReference type="SAM" id="Coils"/>
    </source>
</evidence>
<sequence length="131" mass="15271">MPADKKYYYELSANEILKMANKASFDHINGIKVLAKHEVDLRRHLQDSERTLDEVIKLRRLYSKRKEDLTKELEEMKGKVAQADSDRTCLSVDLDAEKKRSEDSLSAYFKLGASITVLCRTKLEMEKVMWE</sequence>
<dbReference type="Proteomes" id="UP001141806">
    <property type="component" value="Unassembled WGS sequence"/>
</dbReference>